<evidence type="ECO:0000313" key="11">
    <source>
        <dbReference type="EMBL" id="PKW15234.1"/>
    </source>
</evidence>
<dbReference type="OrthoDB" id="9794165at2"/>
<evidence type="ECO:0000256" key="3">
    <source>
        <dbReference type="ARBA" id="ARBA00022475"/>
    </source>
</evidence>
<organism evidence="11 12">
    <name type="scientific">Saccharopolyspora spinosa</name>
    <dbReference type="NCBI Taxonomy" id="60894"/>
    <lineage>
        <taxon>Bacteria</taxon>
        <taxon>Bacillati</taxon>
        <taxon>Actinomycetota</taxon>
        <taxon>Actinomycetes</taxon>
        <taxon>Pseudonocardiales</taxon>
        <taxon>Pseudonocardiaceae</taxon>
        <taxon>Saccharopolyspora</taxon>
    </lineage>
</organism>
<dbReference type="Pfam" id="PF04143">
    <property type="entry name" value="Sulf_transp"/>
    <property type="match status" value="1"/>
</dbReference>
<feature type="transmembrane region" description="Helical" evidence="10">
    <location>
        <begin position="370"/>
        <end position="395"/>
    </location>
</feature>
<keyword evidence="6 10" id="KW-1133">Transmembrane helix</keyword>
<evidence type="ECO:0000256" key="4">
    <source>
        <dbReference type="ARBA" id="ARBA00022519"/>
    </source>
</evidence>
<feature type="region of interest" description="Disordered" evidence="9">
    <location>
        <begin position="1"/>
        <end position="22"/>
    </location>
</feature>
<keyword evidence="12" id="KW-1185">Reference proteome</keyword>
<evidence type="ECO:0000256" key="9">
    <source>
        <dbReference type="SAM" id="MobiDB-lite"/>
    </source>
</evidence>
<reference evidence="11" key="1">
    <citation type="submission" date="2017-12" db="EMBL/GenBank/DDBJ databases">
        <title>Sequencing the genomes of 1000 Actinobacteria strains.</title>
        <authorList>
            <person name="Klenk H.-P."/>
        </authorList>
    </citation>
    <scope>NUCLEOTIDE SEQUENCE [LARGE SCALE GENOMIC DNA]</scope>
    <source>
        <strain evidence="11">DSM 44228</strain>
    </source>
</reference>
<evidence type="ECO:0000256" key="5">
    <source>
        <dbReference type="ARBA" id="ARBA00022692"/>
    </source>
</evidence>
<comment type="similarity">
    <text evidence="8">Belongs to the TsuA/YedE (TC 9.B.102) family.</text>
</comment>
<name>A0A2N3XX44_SACSN</name>
<dbReference type="PANTHER" id="PTHR30574:SF1">
    <property type="entry name" value="SULPHUR TRANSPORT DOMAIN-CONTAINING PROTEIN"/>
    <property type="match status" value="1"/>
</dbReference>
<gene>
    <name evidence="11" type="ORF">A8926_2926</name>
</gene>
<comment type="caution">
    <text evidence="11">The sequence shown here is derived from an EMBL/GenBank/DDBJ whole genome shotgun (WGS) entry which is preliminary data.</text>
</comment>
<keyword evidence="5 10" id="KW-0812">Transmembrane</keyword>
<evidence type="ECO:0000256" key="2">
    <source>
        <dbReference type="ARBA" id="ARBA00022448"/>
    </source>
</evidence>
<sequence>MSTTATSATSAAAPPEAPQDEPQWVPLTVGTIAAVALVVAAAAEVGGKSALLAGLGLALGLTLFHSRFGFTSAWRQLVSVGQTSGVRAHLLMLGATSILFAPILAGGVTFFGAEPEGNVSPIGLGLVVDAVLFGIGMQLGGACASGTLFAVGGGNTLLVVTLFFFICGSVLGALHLPMWTSDAITLGSFSLAEDTGLGYFGALVVQLAVLGAIGFVATRWARRHNAPPAGRPPKSRGLWRVLRGSWPLWVGALLLAVLNAAVLLTRGSPWGITSAFVLWGSKALRALGADVASWPCWQGERAASLAGPVLADSTSVLNFGIIVGALMASAASGAFVLAKRLPAKVVLAAVIGGLLMGYGARLAYGCNIGAYFSGIASFSLHGWAWGLLALVGTWIGLKLRPLFGLGVPKPTDSVC</sequence>
<evidence type="ECO:0000256" key="7">
    <source>
        <dbReference type="ARBA" id="ARBA00023136"/>
    </source>
</evidence>
<feature type="transmembrane region" description="Helical" evidence="10">
    <location>
        <begin position="241"/>
        <end position="264"/>
    </location>
</feature>
<feature type="transmembrane region" description="Helical" evidence="10">
    <location>
        <begin position="131"/>
        <end position="151"/>
    </location>
</feature>
<keyword evidence="3" id="KW-1003">Cell membrane</keyword>
<proteinExistence type="inferred from homology"/>
<evidence type="ECO:0000256" key="8">
    <source>
        <dbReference type="ARBA" id="ARBA00035655"/>
    </source>
</evidence>
<dbReference type="AlphaFoldDB" id="A0A2N3XX44"/>
<feature type="transmembrane region" description="Helical" evidence="10">
    <location>
        <begin position="345"/>
        <end position="364"/>
    </location>
</feature>
<dbReference type="RefSeq" id="WP_010695169.1">
    <property type="nucleotide sequence ID" value="NZ_CP061007.1"/>
</dbReference>
<protein>
    <submittedName>
        <fullName evidence="11">Uncharacterized protein</fullName>
    </submittedName>
</protein>
<evidence type="ECO:0000256" key="6">
    <source>
        <dbReference type="ARBA" id="ARBA00022989"/>
    </source>
</evidence>
<keyword evidence="7 10" id="KW-0472">Membrane</keyword>
<dbReference type="Proteomes" id="UP000233786">
    <property type="component" value="Unassembled WGS sequence"/>
</dbReference>
<feature type="transmembrane region" description="Helical" evidence="10">
    <location>
        <begin position="90"/>
        <end position="111"/>
    </location>
</feature>
<feature type="transmembrane region" description="Helical" evidence="10">
    <location>
        <begin position="199"/>
        <end position="220"/>
    </location>
</feature>
<feature type="transmembrane region" description="Helical" evidence="10">
    <location>
        <begin position="24"/>
        <end position="43"/>
    </location>
</feature>
<evidence type="ECO:0000313" key="12">
    <source>
        <dbReference type="Proteomes" id="UP000233786"/>
    </source>
</evidence>
<feature type="transmembrane region" description="Helical" evidence="10">
    <location>
        <begin position="158"/>
        <end position="179"/>
    </location>
</feature>
<feature type="transmembrane region" description="Helical" evidence="10">
    <location>
        <begin position="49"/>
        <end position="70"/>
    </location>
</feature>
<comment type="subcellular location">
    <subcellularLocation>
        <location evidence="1">Cell inner membrane</location>
        <topology evidence="1">Multi-pass membrane protein</topology>
    </subcellularLocation>
</comment>
<keyword evidence="4" id="KW-0997">Cell inner membrane</keyword>
<accession>A0A2N3XX44</accession>
<evidence type="ECO:0000256" key="1">
    <source>
        <dbReference type="ARBA" id="ARBA00004429"/>
    </source>
</evidence>
<dbReference type="InterPro" id="IPR007272">
    <property type="entry name" value="Sulf_transp_TsuA/YedE"/>
</dbReference>
<evidence type="ECO:0000256" key="10">
    <source>
        <dbReference type="SAM" id="Phobius"/>
    </source>
</evidence>
<dbReference type="EMBL" id="PJNB01000001">
    <property type="protein sequence ID" value="PKW15234.1"/>
    <property type="molecule type" value="Genomic_DNA"/>
</dbReference>
<dbReference type="PANTHER" id="PTHR30574">
    <property type="entry name" value="INNER MEMBRANE PROTEIN YEDE"/>
    <property type="match status" value="1"/>
</dbReference>
<keyword evidence="2" id="KW-0813">Transport</keyword>
<dbReference type="STRING" id="994479.GCA_000194155_02515"/>
<feature type="transmembrane region" description="Helical" evidence="10">
    <location>
        <begin position="316"/>
        <end position="338"/>
    </location>
</feature>
<dbReference type="GO" id="GO:0005886">
    <property type="term" value="C:plasma membrane"/>
    <property type="evidence" value="ECO:0007669"/>
    <property type="project" value="UniProtKB-SubCell"/>
</dbReference>
<feature type="compositionally biased region" description="Low complexity" evidence="9">
    <location>
        <begin position="1"/>
        <end position="14"/>
    </location>
</feature>